<evidence type="ECO:0000313" key="2">
    <source>
        <dbReference type="EMBL" id="KWX23919.1"/>
    </source>
</evidence>
<dbReference type="InterPro" id="IPR051540">
    <property type="entry name" value="S-2-haloacid_dehalogenase"/>
</dbReference>
<dbReference type="NCBIfam" id="TIGR01549">
    <property type="entry name" value="HAD-SF-IA-v1"/>
    <property type="match status" value="1"/>
</dbReference>
<dbReference type="AlphaFoldDB" id="A0A132PNJ7"/>
<dbReference type="Proteomes" id="UP000070612">
    <property type="component" value="Unassembled WGS sequence"/>
</dbReference>
<dbReference type="Gene3D" id="1.20.120.1600">
    <property type="match status" value="1"/>
</dbReference>
<dbReference type="PANTHER" id="PTHR43316">
    <property type="entry name" value="HYDROLASE, HALOACID DELAHOGENASE-RELATED"/>
    <property type="match status" value="1"/>
</dbReference>
<dbReference type="EMBL" id="LGTW01000006">
    <property type="protein sequence ID" value="KWX23919.1"/>
    <property type="molecule type" value="Genomic_DNA"/>
</dbReference>
<proteinExistence type="predicted"/>
<accession>A0A132PNJ7</accession>
<dbReference type="InterPro" id="IPR023214">
    <property type="entry name" value="HAD_sf"/>
</dbReference>
<dbReference type="STRING" id="59750.AWC31_31150"/>
<dbReference type="InterPro" id="IPR006439">
    <property type="entry name" value="HAD-SF_hydro_IA"/>
</dbReference>
<dbReference type="Gene3D" id="3.40.50.1000">
    <property type="entry name" value="HAD superfamily/HAD-like"/>
    <property type="match status" value="1"/>
</dbReference>
<organism evidence="2 3">
    <name type="scientific">Mycolicibacterium wolinskyi</name>
    <dbReference type="NCBI Taxonomy" id="59750"/>
    <lineage>
        <taxon>Bacteria</taxon>
        <taxon>Bacillati</taxon>
        <taxon>Actinomycetota</taxon>
        <taxon>Actinomycetes</taxon>
        <taxon>Mycobacteriales</taxon>
        <taxon>Mycobacteriaceae</taxon>
        <taxon>Mycolicibacterium</taxon>
    </lineage>
</organism>
<dbReference type="GO" id="GO:0016787">
    <property type="term" value="F:hydrolase activity"/>
    <property type="evidence" value="ECO:0007669"/>
    <property type="project" value="UniProtKB-KW"/>
</dbReference>
<dbReference type="PRINTS" id="PR00413">
    <property type="entry name" value="HADHALOGNASE"/>
</dbReference>
<evidence type="ECO:0000256" key="1">
    <source>
        <dbReference type="ARBA" id="ARBA00022801"/>
    </source>
</evidence>
<dbReference type="SUPFAM" id="SSF56784">
    <property type="entry name" value="HAD-like"/>
    <property type="match status" value="1"/>
</dbReference>
<dbReference type="InterPro" id="IPR036412">
    <property type="entry name" value="HAD-like_sf"/>
</dbReference>
<name>A0A132PNJ7_9MYCO</name>
<dbReference type="Pfam" id="PF00702">
    <property type="entry name" value="Hydrolase"/>
    <property type="match status" value="1"/>
</dbReference>
<protein>
    <submittedName>
        <fullName evidence="2">HAD family hydrolase</fullName>
    </submittedName>
</protein>
<sequence>MIKYVFFDFFGTLVDYNPSIHPDYNAPLAFARRAGSEISESASNAYWQMAWDDLDAEAVRSGREFSMYQVAQRYWRSIGAPPIVAGAIDTLIAEYLDAWTVNVSPAPHALECVADLSSDHALAIVSNTHHPDLVPRLVRQFGLHTSIDRIVASVNVGWRKPHPLIFEAALREVDAAAQEVAFIGDNWDADIEGPRQAGMAAVYVGRATEHRPSATLKELPGIVRSLT</sequence>
<dbReference type="SFLD" id="SFLDS00003">
    <property type="entry name" value="Haloacid_Dehalogenase"/>
    <property type="match status" value="1"/>
</dbReference>
<dbReference type="RefSeq" id="WP_067848044.1">
    <property type="nucleotide sequence ID" value="NZ_LGTW01000006.1"/>
</dbReference>
<evidence type="ECO:0000313" key="3">
    <source>
        <dbReference type="Proteomes" id="UP000070612"/>
    </source>
</evidence>
<keyword evidence="1 2" id="KW-0378">Hydrolase</keyword>
<dbReference type="PATRIC" id="fig|59750.3.peg.6297"/>
<keyword evidence="3" id="KW-1185">Reference proteome</keyword>
<comment type="caution">
    <text evidence="2">The sequence shown here is derived from an EMBL/GenBank/DDBJ whole genome shotgun (WGS) entry which is preliminary data.</text>
</comment>
<reference evidence="2 3" key="1">
    <citation type="submission" date="2015-07" db="EMBL/GenBank/DDBJ databases">
        <title>A draft genome sequence of Mycobacterium wolinskyi.</title>
        <authorList>
            <person name="de Man T.J."/>
            <person name="Perry K.A."/>
            <person name="Coulliette A.D."/>
            <person name="Jensen B."/>
            <person name="Toney N.C."/>
            <person name="Limbago B.M."/>
            <person name="Noble-Wang J."/>
        </authorList>
    </citation>
    <scope>NUCLEOTIDE SEQUENCE [LARGE SCALE GENOMIC DNA]</scope>
    <source>
        <strain evidence="2 3">CDC_01</strain>
    </source>
</reference>
<gene>
    <name evidence="2" type="ORF">AFM11_11105</name>
</gene>
<dbReference type="SFLD" id="SFLDG01129">
    <property type="entry name" value="C1.5:_HAD__Beta-PGM__Phosphata"/>
    <property type="match status" value="1"/>
</dbReference>